<dbReference type="Proteomes" id="UP000284177">
    <property type="component" value="Unassembled WGS sequence"/>
</dbReference>
<keyword evidence="1 2" id="KW-0238">DNA-binding</keyword>
<dbReference type="SUPFAM" id="SSF46689">
    <property type="entry name" value="Homeodomain-like"/>
    <property type="match status" value="1"/>
</dbReference>
<dbReference type="InterPro" id="IPR050624">
    <property type="entry name" value="HTH-type_Tx_Regulator"/>
</dbReference>
<comment type="caution">
    <text evidence="4">The sequence shown here is derived from an EMBL/GenBank/DDBJ whole genome shotgun (WGS) entry which is preliminary data.</text>
</comment>
<evidence type="ECO:0000256" key="2">
    <source>
        <dbReference type="PROSITE-ProRule" id="PRU00335"/>
    </source>
</evidence>
<feature type="DNA-binding region" description="H-T-H motif" evidence="2">
    <location>
        <begin position="24"/>
        <end position="43"/>
    </location>
</feature>
<dbReference type="PRINTS" id="PR00455">
    <property type="entry name" value="HTHTETR"/>
</dbReference>
<evidence type="ECO:0000256" key="1">
    <source>
        <dbReference type="ARBA" id="ARBA00023125"/>
    </source>
</evidence>
<evidence type="ECO:0000313" key="4">
    <source>
        <dbReference type="EMBL" id="RKD31926.1"/>
    </source>
</evidence>
<dbReference type="PROSITE" id="PS01081">
    <property type="entry name" value="HTH_TETR_1"/>
    <property type="match status" value="1"/>
</dbReference>
<dbReference type="OrthoDB" id="9814200at2"/>
<name>A0A419T3B6_9FIRM</name>
<dbReference type="PROSITE" id="PS50977">
    <property type="entry name" value="HTH_TETR_2"/>
    <property type="match status" value="1"/>
</dbReference>
<accession>A0A419T3B6</accession>
<dbReference type="AlphaFoldDB" id="A0A419T3B6"/>
<sequence>MEKKELIRQCAIEVISEKGYHNTTIKMIADKANVAVGTIYNYFKNKDEIIDYIFRVEHDKRVKFLKDIEDNNKHISEKISKFLDFHFEQLKENPKVGKVLIQESMMPNRRSIEGVKKFLNDLPIIFTSMLKKAKERNEIRELNYELVSHVIFHAIRGAVYRVESTNDILKDYEMTKKEVLQFILKGIEK</sequence>
<evidence type="ECO:0000259" key="3">
    <source>
        <dbReference type="PROSITE" id="PS50977"/>
    </source>
</evidence>
<dbReference type="Gene3D" id="1.10.357.10">
    <property type="entry name" value="Tetracycline Repressor, domain 2"/>
    <property type="match status" value="1"/>
</dbReference>
<evidence type="ECO:0000313" key="5">
    <source>
        <dbReference type="Proteomes" id="UP000284177"/>
    </source>
</evidence>
<feature type="domain" description="HTH tetR-type" evidence="3">
    <location>
        <begin position="1"/>
        <end position="61"/>
    </location>
</feature>
<dbReference type="Gene3D" id="1.10.10.60">
    <property type="entry name" value="Homeodomain-like"/>
    <property type="match status" value="1"/>
</dbReference>
<dbReference type="InterPro" id="IPR023772">
    <property type="entry name" value="DNA-bd_HTH_TetR-type_CS"/>
</dbReference>
<dbReference type="InterPro" id="IPR001647">
    <property type="entry name" value="HTH_TetR"/>
</dbReference>
<protein>
    <recommendedName>
        <fullName evidence="3">HTH tetR-type domain-containing protein</fullName>
    </recommendedName>
</protein>
<dbReference type="PANTHER" id="PTHR43479:SF11">
    <property type="entry name" value="ACREF_ENVCD OPERON REPRESSOR-RELATED"/>
    <property type="match status" value="1"/>
</dbReference>
<dbReference type="GO" id="GO:0003677">
    <property type="term" value="F:DNA binding"/>
    <property type="evidence" value="ECO:0007669"/>
    <property type="project" value="UniProtKB-UniRule"/>
</dbReference>
<reference evidence="4 5" key="1">
    <citation type="submission" date="2016-08" db="EMBL/GenBank/DDBJ databases">
        <title>Novel Firmicutes and Novel Genomes.</title>
        <authorList>
            <person name="Poppleton D.I."/>
            <person name="Gribaldo S."/>
        </authorList>
    </citation>
    <scope>NUCLEOTIDE SEQUENCE [LARGE SCALE GENOMIC DNA]</scope>
    <source>
        <strain evidence="4 5">CTT3</strain>
    </source>
</reference>
<proteinExistence type="predicted"/>
<dbReference type="InterPro" id="IPR036271">
    <property type="entry name" value="Tet_transcr_reg_TetR-rel_C_sf"/>
</dbReference>
<dbReference type="RefSeq" id="WP_120168989.1">
    <property type="nucleotide sequence ID" value="NZ_MCIB01000014.1"/>
</dbReference>
<keyword evidence="5" id="KW-1185">Reference proteome</keyword>
<dbReference type="Pfam" id="PF00440">
    <property type="entry name" value="TetR_N"/>
    <property type="match status" value="1"/>
</dbReference>
<organism evidence="4 5">
    <name type="scientific">Thermohalobacter berrensis</name>
    <dbReference type="NCBI Taxonomy" id="99594"/>
    <lineage>
        <taxon>Bacteria</taxon>
        <taxon>Bacillati</taxon>
        <taxon>Bacillota</taxon>
        <taxon>Tissierellia</taxon>
        <taxon>Tissierellales</taxon>
        <taxon>Thermohalobacteraceae</taxon>
        <taxon>Thermohalobacter</taxon>
    </lineage>
</organism>
<gene>
    <name evidence="4" type="ORF">BET03_11635</name>
</gene>
<dbReference type="InterPro" id="IPR009057">
    <property type="entry name" value="Homeodomain-like_sf"/>
</dbReference>
<dbReference type="EMBL" id="MCIB01000014">
    <property type="protein sequence ID" value="RKD31926.1"/>
    <property type="molecule type" value="Genomic_DNA"/>
</dbReference>
<dbReference type="SUPFAM" id="SSF48498">
    <property type="entry name" value="Tetracyclin repressor-like, C-terminal domain"/>
    <property type="match status" value="1"/>
</dbReference>
<dbReference type="PANTHER" id="PTHR43479">
    <property type="entry name" value="ACREF/ENVCD OPERON REPRESSOR-RELATED"/>
    <property type="match status" value="1"/>
</dbReference>